<organism evidence="2">
    <name type="scientific">Lygus hesperus</name>
    <name type="common">Western plant bug</name>
    <dbReference type="NCBI Taxonomy" id="30085"/>
    <lineage>
        <taxon>Eukaryota</taxon>
        <taxon>Metazoa</taxon>
        <taxon>Ecdysozoa</taxon>
        <taxon>Arthropoda</taxon>
        <taxon>Hexapoda</taxon>
        <taxon>Insecta</taxon>
        <taxon>Pterygota</taxon>
        <taxon>Neoptera</taxon>
        <taxon>Paraneoptera</taxon>
        <taxon>Hemiptera</taxon>
        <taxon>Heteroptera</taxon>
        <taxon>Panheteroptera</taxon>
        <taxon>Cimicomorpha</taxon>
        <taxon>Miridae</taxon>
        <taxon>Mirini</taxon>
        <taxon>Lygus</taxon>
    </lineage>
</organism>
<feature type="non-terminal residue" evidence="2">
    <location>
        <position position="191"/>
    </location>
</feature>
<protein>
    <recommendedName>
        <fullName evidence="3">Gag-Pol polyprotein</fullName>
    </recommendedName>
</protein>
<feature type="non-terminal residue" evidence="2">
    <location>
        <position position="1"/>
    </location>
</feature>
<evidence type="ECO:0008006" key="3">
    <source>
        <dbReference type="Google" id="ProtNLM"/>
    </source>
</evidence>
<evidence type="ECO:0000256" key="1">
    <source>
        <dbReference type="SAM" id="MobiDB-lite"/>
    </source>
</evidence>
<reference evidence="2" key="1">
    <citation type="journal article" date="2014" name="PLoS ONE">
        <title>Transcriptome-Based Identification of ABC Transporters in the Western Tarnished Plant Bug Lygus hesperus.</title>
        <authorList>
            <person name="Hull J.J."/>
            <person name="Chaney K."/>
            <person name="Geib S.M."/>
            <person name="Fabrick J.A."/>
            <person name="Brent C.S."/>
            <person name="Walsh D."/>
            <person name="Lavine L.C."/>
        </authorList>
    </citation>
    <scope>NUCLEOTIDE SEQUENCE</scope>
</reference>
<feature type="region of interest" description="Disordered" evidence="1">
    <location>
        <begin position="57"/>
        <end position="87"/>
    </location>
</feature>
<name>A0A0A9X673_LYGHE</name>
<sequence>ERLRDQLVIGINDIQWQEELIRLHPNNTATFQQVEATAIGLERAKTQRSKLQILEGSKQDHSFTRQVKEKLKNKGRSGNRPEHRTRKFEPRKLHPENDCLNCGFPKHAKGLKCPAEGRECVECNRMGHFGRVCVSKKRAIVVRNNPTRHIRRESEGETTSSDETGSEVNQIMALGSKVMLKVVLNGQECEL</sequence>
<dbReference type="EMBL" id="GBHO01028488">
    <property type="protein sequence ID" value="JAG15116.1"/>
    <property type="molecule type" value="Transcribed_RNA"/>
</dbReference>
<reference evidence="2" key="2">
    <citation type="submission" date="2014-07" db="EMBL/GenBank/DDBJ databases">
        <authorList>
            <person name="Hull J."/>
        </authorList>
    </citation>
    <scope>NUCLEOTIDE SEQUENCE</scope>
</reference>
<evidence type="ECO:0000313" key="2">
    <source>
        <dbReference type="EMBL" id="JAG15116.1"/>
    </source>
</evidence>
<accession>A0A0A9X673</accession>
<dbReference type="AlphaFoldDB" id="A0A0A9X673"/>
<gene>
    <name evidence="2" type="ORF">CM83_103602</name>
</gene>
<proteinExistence type="predicted"/>
<feature type="compositionally biased region" description="Basic and acidic residues" evidence="1">
    <location>
        <begin position="57"/>
        <end position="72"/>
    </location>
</feature>